<feature type="transmembrane region" description="Helical" evidence="1">
    <location>
        <begin position="6"/>
        <end position="24"/>
    </location>
</feature>
<gene>
    <name evidence="2" type="ordered locus">KQS_03305</name>
</gene>
<name>H8XSR2_FLAIG</name>
<sequence length="422" mass="49227">MMAIYLDIFIVLLLFLFLVKEKQLNILNSALIYWCFHVFFVTFRGVQIFFQGAKIISNKWYSTYITLEEIDKAIILADVSLVAFFIGFSVFTLNFKKSGNALLKQFEFMKEGRQKWVDKYMIVVFILGLIGIVTYRSIADRDLEAEEYSTFSNMMTGLGIISAIVLLYEKGFKKIYLTYFFILLIFYSLQGENRFRVVLASLFVLMIYLKQLNLKLPPLKYYVIGFVFILFSFPLKEVGKSFQETGKLEFTEVLKDSYEEFKEGESGDMSFIEQSAGMIGAIDVKGVQFWGDTYKPIFFFFVPRSLWADKPALNEWQHKISITGRDFGEMGQISLISGESYANFRYIGVFVISFLIGRWYSFLYNKYANLPIQHKGFLLLLLFNMVLFQVWRDGMISLVLFPFLNYLPIMILYFIKKPVATL</sequence>
<feature type="transmembrane region" description="Helical" evidence="1">
    <location>
        <begin position="73"/>
        <end position="95"/>
    </location>
</feature>
<keyword evidence="3" id="KW-1185">Reference proteome</keyword>
<evidence type="ECO:0000313" key="3">
    <source>
        <dbReference type="Proteomes" id="UP000007599"/>
    </source>
</evidence>
<dbReference type="STRING" id="1094466.KQS_03305"/>
<feature type="transmembrane region" description="Helical" evidence="1">
    <location>
        <begin position="376"/>
        <end position="392"/>
    </location>
</feature>
<reference evidence="3" key="2">
    <citation type="submission" date="2012-03" db="EMBL/GenBank/DDBJ databases">
        <title>Complete genome sequence of Flavobacterium indicum GPTSA100-9T, isolated from warm spring water.</title>
        <authorList>
            <person name="Barbier P."/>
            <person name="Houel A."/>
            <person name="Loux V."/>
            <person name="Poulain J."/>
            <person name="Bernardet J.-F."/>
            <person name="Touchon M."/>
            <person name="Duchaud E."/>
        </authorList>
    </citation>
    <scope>NUCLEOTIDE SEQUENCE [LARGE SCALE GENOMIC DNA]</scope>
    <source>
        <strain evidence="3">DSM 17447 / CIP 109464 / GPTSA100-9</strain>
    </source>
</reference>
<dbReference type="HOGENOM" id="CLU_650127_0_0_10"/>
<keyword evidence="1" id="KW-1133">Transmembrane helix</keyword>
<proteinExistence type="predicted"/>
<feature type="transmembrane region" description="Helical" evidence="1">
    <location>
        <begin position="116"/>
        <end position="138"/>
    </location>
</feature>
<protein>
    <submittedName>
        <fullName evidence="2">Hypothetical transmembrane protein</fullName>
    </submittedName>
</protein>
<dbReference type="KEGG" id="fin:KQS_03305"/>
<organism evidence="2 3">
    <name type="scientific">Flavobacterium indicum (strain DSM 17447 / CIP 109464 / GPTSA100-9)</name>
    <dbReference type="NCBI Taxonomy" id="1094466"/>
    <lineage>
        <taxon>Bacteria</taxon>
        <taxon>Pseudomonadati</taxon>
        <taxon>Bacteroidota</taxon>
        <taxon>Flavobacteriia</taxon>
        <taxon>Flavobacteriales</taxon>
        <taxon>Flavobacteriaceae</taxon>
        <taxon>Flavobacterium</taxon>
    </lineage>
</organism>
<feature type="transmembrane region" description="Helical" evidence="1">
    <location>
        <begin position="344"/>
        <end position="364"/>
    </location>
</feature>
<evidence type="ECO:0000313" key="2">
    <source>
        <dbReference type="EMBL" id="CCG52647.1"/>
    </source>
</evidence>
<feature type="transmembrane region" description="Helical" evidence="1">
    <location>
        <begin position="175"/>
        <end position="190"/>
    </location>
</feature>
<feature type="transmembrane region" description="Helical" evidence="1">
    <location>
        <begin position="219"/>
        <end position="235"/>
    </location>
</feature>
<reference evidence="2 3" key="1">
    <citation type="journal article" date="2012" name="J. Bacteriol.">
        <title>Complete Genome Sequence of Flavobacterium indicum GPSTA100-9T, Isolated from Warm Spring Water.</title>
        <authorList>
            <person name="Barbier P."/>
            <person name="Houel A."/>
            <person name="Loux V."/>
            <person name="Poulain J."/>
            <person name="Bernardet J.F."/>
            <person name="Touchon M."/>
            <person name="Duchaud E."/>
        </authorList>
    </citation>
    <scope>NUCLEOTIDE SEQUENCE [LARGE SCALE GENOMIC DNA]</scope>
    <source>
        <strain evidence="3">DSM 17447 / CIP 109464 / GPTSA100-9</strain>
    </source>
</reference>
<dbReference type="OrthoDB" id="8229713at2"/>
<keyword evidence="1 2" id="KW-0812">Transmembrane</keyword>
<evidence type="ECO:0000256" key="1">
    <source>
        <dbReference type="SAM" id="Phobius"/>
    </source>
</evidence>
<dbReference type="RefSeq" id="WP_014387789.1">
    <property type="nucleotide sequence ID" value="NC_017025.1"/>
</dbReference>
<dbReference type="PATRIC" id="fig|1094466.5.peg.651"/>
<accession>H8XSR2</accession>
<feature type="transmembrane region" description="Helical" evidence="1">
    <location>
        <begin position="150"/>
        <end position="168"/>
    </location>
</feature>
<dbReference type="EMBL" id="HE774682">
    <property type="protein sequence ID" value="CCG52647.1"/>
    <property type="molecule type" value="Genomic_DNA"/>
</dbReference>
<feature type="transmembrane region" description="Helical" evidence="1">
    <location>
        <begin position="398"/>
        <end position="415"/>
    </location>
</feature>
<dbReference type="AlphaFoldDB" id="H8XSR2"/>
<dbReference type="Proteomes" id="UP000007599">
    <property type="component" value="Chromosome I"/>
</dbReference>
<keyword evidence="1" id="KW-0472">Membrane</keyword>
<feature type="transmembrane region" description="Helical" evidence="1">
    <location>
        <begin position="31"/>
        <end position="53"/>
    </location>
</feature>